<reference evidence="2" key="1">
    <citation type="submission" date="2023-01" db="EMBL/GenBank/DDBJ databases">
        <title>The chitinases involved in constricting ring structure development in the nematode-trapping fungus Drechslerella dactyloides.</title>
        <authorList>
            <person name="Wang R."/>
            <person name="Zhang L."/>
            <person name="Tang P."/>
            <person name="Li S."/>
            <person name="Liang L."/>
        </authorList>
    </citation>
    <scope>NUCLEOTIDE SEQUENCE</scope>
    <source>
        <strain evidence="2">YMF1.00031</strain>
    </source>
</reference>
<gene>
    <name evidence="2" type="ORF">Dda_7241</name>
</gene>
<dbReference type="EMBL" id="JAQGDS010000010">
    <property type="protein sequence ID" value="KAJ6257457.1"/>
    <property type="molecule type" value="Genomic_DNA"/>
</dbReference>
<proteinExistence type="predicted"/>
<feature type="region of interest" description="Disordered" evidence="1">
    <location>
        <begin position="33"/>
        <end position="56"/>
    </location>
</feature>
<evidence type="ECO:0000313" key="3">
    <source>
        <dbReference type="Proteomes" id="UP001221413"/>
    </source>
</evidence>
<accession>A0AAD6IW29</accession>
<evidence type="ECO:0000313" key="2">
    <source>
        <dbReference type="EMBL" id="KAJ6257457.1"/>
    </source>
</evidence>
<protein>
    <submittedName>
        <fullName evidence="2">Uncharacterized protein</fullName>
    </submittedName>
</protein>
<keyword evidence="3" id="KW-1185">Reference proteome</keyword>
<comment type="caution">
    <text evidence="2">The sequence shown here is derived from an EMBL/GenBank/DDBJ whole genome shotgun (WGS) entry which is preliminary data.</text>
</comment>
<dbReference type="Proteomes" id="UP001221413">
    <property type="component" value="Unassembled WGS sequence"/>
</dbReference>
<evidence type="ECO:0000256" key="1">
    <source>
        <dbReference type="SAM" id="MobiDB-lite"/>
    </source>
</evidence>
<dbReference type="AlphaFoldDB" id="A0AAD6IW29"/>
<sequence length="84" mass="9346">MAQAWSSLEQGVGIIICCLPAFKTLIERRFSCGTSSNGSGGAEIEKPTKQGRWGRKNHAKLMEVENPSIKPWDHEYRGHQAMDS</sequence>
<name>A0AAD6IW29_DREDA</name>
<organism evidence="2 3">
    <name type="scientific">Drechslerella dactyloides</name>
    <name type="common">Nematode-trapping fungus</name>
    <name type="synonym">Arthrobotrys dactyloides</name>
    <dbReference type="NCBI Taxonomy" id="74499"/>
    <lineage>
        <taxon>Eukaryota</taxon>
        <taxon>Fungi</taxon>
        <taxon>Dikarya</taxon>
        <taxon>Ascomycota</taxon>
        <taxon>Pezizomycotina</taxon>
        <taxon>Orbiliomycetes</taxon>
        <taxon>Orbiliales</taxon>
        <taxon>Orbiliaceae</taxon>
        <taxon>Drechslerella</taxon>
    </lineage>
</organism>